<dbReference type="RefSeq" id="XP_022477338.1">
    <property type="nucleotide sequence ID" value="XM_022616249.1"/>
</dbReference>
<gene>
    <name evidence="1" type="ORF">CORC01_04602</name>
</gene>
<proteinExistence type="predicted"/>
<organism evidence="1 2">
    <name type="scientific">Colletotrichum orchidophilum</name>
    <dbReference type="NCBI Taxonomy" id="1209926"/>
    <lineage>
        <taxon>Eukaryota</taxon>
        <taxon>Fungi</taxon>
        <taxon>Dikarya</taxon>
        <taxon>Ascomycota</taxon>
        <taxon>Pezizomycotina</taxon>
        <taxon>Sordariomycetes</taxon>
        <taxon>Hypocreomycetidae</taxon>
        <taxon>Glomerellales</taxon>
        <taxon>Glomerellaceae</taxon>
        <taxon>Colletotrichum</taxon>
    </lineage>
</organism>
<sequence>LFDNEALIYDRLRILRRNIIPRYLGLTSIAGTRPHLLSDLGGMAMIKEEMPRFQTTK</sequence>
<evidence type="ECO:0000313" key="2">
    <source>
        <dbReference type="Proteomes" id="UP000176998"/>
    </source>
</evidence>
<feature type="non-terminal residue" evidence="1">
    <location>
        <position position="1"/>
    </location>
</feature>
<evidence type="ECO:0000313" key="1">
    <source>
        <dbReference type="EMBL" id="OHF00194.1"/>
    </source>
</evidence>
<keyword evidence="2" id="KW-1185">Reference proteome</keyword>
<dbReference type="AlphaFoldDB" id="A0A1G4BFM8"/>
<dbReference type="OrthoDB" id="4847384at2759"/>
<dbReference type="STRING" id="1209926.A0A1G4BFM8"/>
<reference evidence="1 2" key="1">
    <citation type="submission" date="2016-09" db="EMBL/GenBank/DDBJ databases">
        <authorList>
            <person name="Capua I."/>
            <person name="De Benedictis P."/>
            <person name="Joannis T."/>
            <person name="Lombin L.H."/>
            <person name="Cattoli G."/>
        </authorList>
    </citation>
    <scope>NUCLEOTIDE SEQUENCE [LARGE SCALE GENOMIC DNA]</scope>
    <source>
        <strain evidence="1 2">IMI 309357</strain>
    </source>
</reference>
<accession>A0A1G4BFM8</accession>
<comment type="caution">
    <text evidence="1">The sequence shown here is derived from an EMBL/GenBank/DDBJ whole genome shotgun (WGS) entry which is preliminary data.</text>
</comment>
<name>A0A1G4BFM8_9PEZI</name>
<dbReference type="GeneID" id="34557759"/>
<dbReference type="EMBL" id="MJBS01000030">
    <property type="protein sequence ID" value="OHF00194.1"/>
    <property type="molecule type" value="Genomic_DNA"/>
</dbReference>
<protein>
    <submittedName>
        <fullName evidence="1">Uncharacterized protein</fullName>
    </submittedName>
</protein>
<dbReference type="Proteomes" id="UP000176998">
    <property type="component" value="Unassembled WGS sequence"/>
</dbReference>